<dbReference type="Pfam" id="PF01841">
    <property type="entry name" value="Transglut_core"/>
    <property type="match status" value="1"/>
</dbReference>
<dbReference type="InterPro" id="IPR013589">
    <property type="entry name" value="Bac_transglu_N"/>
</dbReference>
<dbReference type="InterPro" id="IPR038765">
    <property type="entry name" value="Papain-like_cys_pep_sf"/>
</dbReference>
<gene>
    <name evidence="2" type="ORF">SAMN05444165_6950</name>
</gene>
<protein>
    <submittedName>
        <fullName evidence="2">Transglutaminase-like enzyme, putative cysteine protease</fullName>
    </submittedName>
</protein>
<dbReference type="RefSeq" id="WP_074301950.1">
    <property type="nucleotide sequence ID" value="NZ_FSRU01000003.1"/>
</dbReference>
<dbReference type="Proteomes" id="UP000185151">
    <property type="component" value="Unassembled WGS sequence"/>
</dbReference>
<dbReference type="Gene3D" id="3.10.620.30">
    <property type="match status" value="1"/>
</dbReference>
<dbReference type="OrthoDB" id="5438043at2"/>
<dbReference type="SUPFAM" id="SSF54001">
    <property type="entry name" value="Cysteine proteinases"/>
    <property type="match status" value="1"/>
</dbReference>
<dbReference type="AlphaFoldDB" id="A0A1N6LEQ2"/>
<keyword evidence="2" id="KW-0645">Protease</keyword>
<keyword evidence="3" id="KW-1185">Reference proteome</keyword>
<dbReference type="Pfam" id="PF08379">
    <property type="entry name" value="Bact_transglu_N"/>
    <property type="match status" value="1"/>
</dbReference>
<accession>A0A1N6LEQ2</accession>
<feature type="domain" description="Transglutaminase-like" evidence="1">
    <location>
        <begin position="191"/>
        <end position="258"/>
    </location>
</feature>
<sequence length="305" mass="34327">MGGYVTIELIPGASRVTEPQRLTVRHVSTYRYSEPVRFGEHRMMFRPRSGHDVRVVATQLVISPAPSRLHWLHDVFDNSVGVAAFSGEAPELCFDSQVALEHYESPLPDYALERYAATWPLAYTNEEASDLVNARSRQYPDAEVDLWARRFLATRGATSTMTLLRAMTQEIKSGFRYVRRTEKGVYRPADTLRHRSGSCRDFAVLMMDAVRSLGLAARFVSGYIFVPDFDTTLGGGATHAWLQIYLPGAGWVDFDPTNSIIGNRHLIRVAVAWNYYQALPLWGTWHGAAHSFRGLQVDVSVTEDV</sequence>
<keyword evidence="2" id="KW-0378">Hydrolase</keyword>
<dbReference type="PANTHER" id="PTHR33490:SF1">
    <property type="entry name" value="SLL1233 PROTEIN"/>
    <property type="match status" value="1"/>
</dbReference>
<dbReference type="GO" id="GO:0008233">
    <property type="term" value="F:peptidase activity"/>
    <property type="evidence" value="ECO:0007669"/>
    <property type="project" value="UniProtKB-KW"/>
</dbReference>
<dbReference type="PANTHER" id="PTHR33490">
    <property type="entry name" value="BLR5614 PROTEIN-RELATED"/>
    <property type="match status" value="1"/>
</dbReference>
<evidence type="ECO:0000313" key="2">
    <source>
        <dbReference type="EMBL" id="SIO67205.1"/>
    </source>
</evidence>
<proteinExistence type="predicted"/>
<evidence type="ECO:0000259" key="1">
    <source>
        <dbReference type="SMART" id="SM00460"/>
    </source>
</evidence>
<reference evidence="2 3" key="1">
    <citation type="submission" date="2016-11" db="EMBL/GenBank/DDBJ databases">
        <authorList>
            <person name="Jaros S."/>
            <person name="Januszkiewicz K."/>
            <person name="Wedrychowicz H."/>
        </authorList>
    </citation>
    <scope>NUCLEOTIDE SEQUENCE [LARGE SCALE GENOMIC DNA]</scope>
    <source>
        <strain evidence="2 3">GAS95</strain>
    </source>
</reference>
<dbReference type="SMART" id="SM00460">
    <property type="entry name" value="TGc"/>
    <property type="match status" value="1"/>
</dbReference>
<evidence type="ECO:0000313" key="3">
    <source>
        <dbReference type="Proteomes" id="UP000185151"/>
    </source>
</evidence>
<dbReference type="InterPro" id="IPR002931">
    <property type="entry name" value="Transglutaminase-like"/>
</dbReference>
<name>A0A1N6LEQ2_9BURK</name>
<organism evidence="2 3">
    <name type="scientific">Paraburkholderia phenazinium</name>
    <dbReference type="NCBI Taxonomy" id="60549"/>
    <lineage>
        <taxon>Bacteria</taxon>
        <taxon>Pseudomonadati</taxon>
        <taxon>Pseudomonadota</taxon>
        <taxon>Betaproteobacteria</taxon>
        <taxon>Burkholderiales</taxon>
        <taxon>Burkholderiaceae</taxon>
        <taxon>Paraburkholderia</taxon>
    </lineage>
</organism>
<dbReference type="GO" id="GO:0006508">
    <property type="term" value="P:proteolysis"/>
    <property type="evidence" value="ECO:0007669"/>
    <property type="project" value="UniProtKB-KW"/>
</dbReference>
<dbReference type="EMBL" id="FSRU01000003">
    <property type="protein sequence ID" value="SIO67205.1"/>
    <property type="molecule type" value="Genomic_DNA"/>
</dbReference>